<dbReference type="AlphaFoldDB" id="A0AAV4DS79"/>
<feature type="non-terminal residue" evidence="1">
    <location>
        <position position="65"/>
    </location>
</feature>
<comment type="caution">
    <text evidence="1">The sequence shown here is derived from an EMBL/GenBank/DDBJ whole genome shotgun (WGS) entry which is preliminary data.</text>
</comment>
<dbReference type="EMBL" id="BLXT01008244">
    <property type="protein sequence ID" value="GFO46943.1"/>
    <property type="molecule type" value="Genomic_DNA"/>
</dbReference>
<name>A0AAV4DS79_9GAST</name>
<accession>A0AAV4DS79</accession>
<evidence type="ECO:0000313" key="1">
    <source>
        <dbReference type="EMBL" id="GFO46943.1"/>
    </source>
</evidence>
<protein>
    <submittedName>
        <fullName evidence="1">Uncharacterized protein</fullName>
    </submittedName>
</protein>
<organism evidence="1 2">
    <name type="scientific">Plakobranchus ocellatus</name>
    <dbReference type="NCBI Taxonomy" id="259542"/>
    <lineage>
        <taxon>Eukaryota</taxon>
        <taxon>Metazoa</taxon>
        <taxon>Spiralia</taxon>
        <taxon>Lophotrochozoa</taxon>
        <taxon>Mollusca</taxon>
        <taxon>Gastropoda</taxon>
        <taxon>Heterobranchia</taxon>
        <taxon>Euthyneura</taxon>
        <taxon>Panpulmonata</taxon>
        <taxon>Sacoglossa</taxon>
        <taxon>Placobranchoidea</taxon>
        <taxon>Plakobranchidae</taxon>
        <taxon>Plakobranchus</taxon>
    </lineage>
</organism>
<dbReference type="Proteomes" id="UP000735302">
    <property type="component" value="Unassembled WGS sequence"/>
</dbReference>
<reference evidence="1 2" key="1">
    <citation type="journal article" date="2021" name="Elife">
        <title>Chloroplast acquisition without the gene transfer in kleptoplastic sea slugs, Plakobranchus ocellatus.</title>
        <authorList>
            <person name="Maeda T."/>
            <person name="Takahashi S."/>
            <person name="Yoshida T."/>
            <person name="Shimamura S."/>
            <person name="Takaki Y."/>
            <person name="Nagai Y."/>
            <person name="Toyoda A."/>
            <person name="Suzuki Y."/>
            <person name="Arimoto A."/>
            <person name="Ishii H."/>
            <person name="Satoh N."/>
            <person name="Nishiyama T."/>
            <person name="Hasebe M."/>
            <person name="Maruyama T."/>
            <person name="Minagawa J."/>
            <person name="Obokata J."/>
            <person name="Shigenobu S."/>
        </authorList>
    </citation>
    <scope>NUCLEOTIDE SEQUENCE [LARGE SCALE GENOMIC DNA]</scope>
</reference>
<proteinExistence type="predicted"/>
<gene>
    <name evidence="1" type="ORF">PoB_007344800</name>
</gene>
<sequence length="65" mass="7030">MVVDPLGMIAQMKIPALFVMNADDCGHYGNKRSDDDSGACWDDRSNEDTGASCDECSDDDCGFSM</sequence>
<evidence type="ECO:0000313" key="2">
    <source>
        <dbReference type="Proteomes" id="UP000735302"/>
    </source>
</evidence>
<keyword evidence="2" id="KW-1185">Reference proteome</keyword>